<proteinExistence type="predicted"/>
<dbReference type="RefSeq" id="WP_039211965.1">
    <property type="nucleotide sequence ID" value="NZ_JSCE01000245.1"/>
</dbReference>
<evidence type="ECO:0000313" key="1">
    <source>
        <dbReference type="EMBL" id="KHM48124.1"/>
    </source>
</evidence>
<sequence>MRKPQPLDIVWINHKKYYITIANEDYCQVTADADYNDFKIVLYENIRFGEFKKNGEVILVGDVINPELLL</sequence>
<accession>A0A0B2JJY1</accession>
<evidence type="ECO:0000313" key="2">
    <source>
        <dbReference type="Proteomes" id="UP000030993"/>
    </source>
</evidence>
<protein>
    <submittedName>
        <fullName evidence="1">Uncharacterized protein</fullName>
    </submittedName>
</protein>
<gene>
    <name evidence="1" type="ORF">NZ47_13295</name>
</gene>
<reference evidence="1 2" key="1">
    <citation type="journal article" date="2013" name="PLoS ONE">
        <title>Identification and characterization of three novel lipases belonging to families II and V from Anaerovibrio lipolyticus 5ST.</title>
        <authorList>
            <person name="Prive F."/>
            <person name="Kaderbhai N.N."/>
            <person name="Girdwood S."/>
            <person name="Worgan H.J."/>
            <person name="Pinloche E."/>
            <person name="Scollan N.D."/>
            <person name="Huws S.A."/>
            <person name="Newbold C.J."/>
        </authorList>
    </citation>
    <scope>NUCLEOTIDE SEQUENCE [LARGE SCALE GENOMIC DNA]</scope>
    <source>
        <strain evidence="1 2">5S</strain>
    </source>
</reference>
<organism evidence="1 2">
    <name type="scientific">Anaerovibrio lipolyticus</name>
    <dbReference type="NCBI Taxonomy" id="82374"/>
    <lineage>
        <taxon>Bacteria</taxon>
        <taxon>Bacillati</taxon>
        <taxon>Bacillota</taxon>
        <taxon>Negativicutes</taxon>
        <taxon>Selenomonadales</taxon>
        <taxon>Selenomonadaceae</taxon>
        <taxon>Anaerovibrio</taxon>
    </lineage>
</organism>
<comment type="caution">
    <text evidence="1">The sequence shown here is derived from an EMBL/GenBank/DDBJ whole genome shotgun (WGS) entry which is preliminary data.</text>
</comment>
<keyword evidence="2" id="KW-1185">Reference proteome</keyword>
<name>A0A0B2JJY1_9FIRM</name>
<dbReference type="Proteomes" id="UP000030993">
    <property type="component" value="Unassembled WGS sequence"/>
</dbReference>
<dbReference type="EMBL" id="JSCE01000245">
    <property type="protein sequence ID" value="KHM48124.1"/>
    <property type="molecule type" value="Genomic_DNA"/>
</dbReference>
<dbReference type="AlphaFoldDB" id="A0A0B2JJY1"/>